<comment type="caution">
    <text evidence="1">The sequence shown here is derived from an EMBL/GenBank/DDBJ whole genome shotgun (WGS) entry which is preliminary data.</text>
</comment>
<evidence type="ECO:0000313" key="1">
    <source>
        <dbReference type="EMBL" id="EKU78717.1"/>
    </source>
</evidence>
<dbReference type="EMBL" id="AHAF01000003">
    <property type="protein sequence ID" value="EKU78717.1"/>
    <property type="molecule type" value="Genomic_DNA"/>
</dbReference>
<dbReference type="Proteomes" id="UP000009891">
    <property type="component" value="Unassembled WGS sequence"/>
</dbReference>
<gene>
    <name evidence="1" type="ORF">HMPREF9282_00514</name>
</gene>
<proteinExistence type="predicted"/>
<keyword evidence="2" id="KW-1185">Reference proteome</keyword>
<organism evidence="1 2">
    <name type="scientific">Veillonella seminalis ACS-216-V-Col6b</name>
    <dbReference type="NCBI Taxonomy" id="883156"/>
    <lineage>
        <taxon>Bacteria</taxon>
        <taxon>Bacillati</taxon>
        <taxon>Bacillota</taxon>
        <taxon>Negativicutes</taxon>
        <taxon>Veillonellales</taxon>
        <taxon>Veillonellaceae</taxon>
        <taxon>Veillonella</taxon>
    </lineage>
</organism>
<dbReference type="HOGENOM" id="CLU_2557333_0_0_9"/>
<dbReference type="STRING" id="883156.HMPREF9282_00514"/>
<dbReference type="PATRIC" id="fig|883156.3.peg.507"/>
<accession>K9DIU2</accession>
<sequence>MKLEPFFRMVIDCENKGDFDVEVLSRAECEPSDMFTAIACAIVVTIESLQKEYEMTDKDVENSIKVFNRILEMKLAKGGKVC</sequence>
<protein>
    <submittedName>
        <fullName evidence="1">Uncharacterized protein</fullName>
    </submittedName>
</protein>
<reference evidence="1 2" key="1">
    <citation type="submission" date="2012-09" db="EMBL/GenBank/DDBJ databases">
        <title>The Genome Sequence of Veillonella ratti ACS-216-V-COL6B.</title>
        <authorList>
            <consortium name="The Broad Institute Genome Sequencing Platform"/>
            <person name="Earl A."/>
            <person name="Ward D."/>
            <person name="Feldgarden M."/>
            <person name="Gevers D."/>
            <person name="Saerens B."/>
            <person name="Vaneechoutte M."/>
            <person name="Walker B."/>
            <person name="Young S.K."/>
            <person name="Zeng Q."/>
            <person name="Gargeya S."/>
            <person name="Fitzgerald M."/>
            <person name="Haas B."/>
            <person name="Abouelleil A."/>
            <person name="Alvarado L."/>
            <person name="Arachchi H.M."/>
            <person name="Berlin A."/>
            <person name="Chapman S.B."/>
            <person name="Goldberg J."/>
            <person name="Griggs A."/>
            <person name="Gujja S."/>
            <person name="Hansen M."/>
            <person name="Howarth C."/>
            <person name="Imamovic A."/>
            <person name="Larimer J."/>
            <person name="McCowen C."/>
            <person name="Montmayeur A."/>
            <person name="Murphy C."/>
            <person name="Neiman D."/>
            <person name="Pearson M."/>
            <person name="Priest M."/>
            <person name="Roberts A."/>
            <person name="Saif S."/>
            <person name="Shea T."/>
            <person name="Sisk P."/>
            <person name="Sykes S."/>
            <person name="Wortman J."/>
            <person name="Nusbaum C."/>
            <person name="Birren B."/>
        </authorList>
    </citation>
    <scope>NUCLEOTIDE SEQUENCE [LARGE SCALE GENOMIC DNA]</scope>
    <source>
        <strain evidence="1 2">ACS-216-V-Col6b</strain>
    </source>
</reference>
<dbReference type="AlphaFoldDB" id="K9DIU2"/>
<evidence type="ECO:0000313" key="2">
    <source>
        <dbReference type="Proteomes" id="UP000009891"/>
    </source>
</evidence>
<dbReference type="RefSeq" id="WP_006555414.1">
    <property type="nucleotide sequence ID" value="NZ_JH992936.1"/>
</dbReference>
<name>K9DIU2_9FIRM</name>